<accession>A0A183P9P6</accession>
<keyword evidence="2" id="KW-1185">Reference proteome</keyword>
<dbReference type="Gene3D" id="3.10.110.10">
    <property type="entry name" value="Ubiquitin Conjugating Enzyme"/>
    <property type="match status" value="1"/>
</dbReference>
<dbReference type="Proteomes" id="UP000269396">
    <property type="component" value="Unassembled WGS sequence"/>
</dbReference>
<dbReference type="AlphaFoldDB" id="A0A183P9P6"/>
<name>A0A183P9P6_9TREM</name>
<gene>
    <name evidence="1" type="ORF">SMTD_LOCUS11082</name>
</gene>
<dbReference type="SUPFAM" id="SSF54495">
    <property type="entry name" value="UBC-like"/>
    <property type="match status" value="1"/>
</dbReference>
<evidence type="ECO:0000313" key="2">
    <source>
        <dbReference type="Proteomes" id="UP000269396"/>
    </source>
</evidence>
<protein>
    <submittedName>
        <fullName evidence="1">Uncharacterized protein</fullName>
    </submittedName>
</protein>
<proteinExistence type="predicted"/>
<dbReference type="STRING" id="31246.A0A183P9P6"/>
<reference evidence="1 2" key="1">
    <citation type="submission" date="2018-11" db="EMBL/GenBank/DDBJ databases">
        <authorList>
            <consortium name="Pathogen Informatics"/>
        </authorList>
    </citation>
    <scope>NUCLEOTIDE SEQUENCE [LARGE SCALE GENOMIC DNA]</scope>
    <source>
        <strain>Denwood</strain>
        <strain evidence="2">Zambia</strain>
    </source>
</reference>
<dbReference type="EMBL" id="UZAL01031146">
    <property type="protein sequence ID" value="VDP57022.1"/>
    <property type="molecule type" value="Genomic_DNA"/>
</dbReference>
<dbReference type="InterPro" id="IPR016135">
    <property type="entry name" value="UBQ-conjugating_enzyme/RWD"/>
</dbReference>
<evidence type="ECO:0000313" key="1">
    <source>
        <dbReference type="EMBL" id="VDP57022.1"/>
    </source>
</evidence>
<sequence>MLPSFKKNLAAYGALKVGAFCGPLPCFYDQSSLKLYLCKEFYHPHVDWITGEVSVHTEFPIWNPDKHHIWHILHHFKRLLTSPTSIIVSSLAEQTACIKNMRDVKYANPEAANALIHHPEEFDTRAKGCVTKLSVWTQPSQDIPSLK</sequence>
<organism evidence="1 2">
    <name type="scientific">Schistosoma mattheei</name>
    <dbReference type="NCBI Taxonomy" id="31246"/>
    <lineage>
        <taxon>Eukaryota</taxon>
        <taxon>Metazoa</taxon>
        <taxon>Spiralia</taxon>
        <taxon>Lophotrochozoa</taxon>
        <taxon>Platyhelminthes</taxon>
        <taxon>Trematoda</taxon>
        <taxon>Digenea</taxon>
        <taxon>Strigeidida</taxon>
        <taxon>Schistosomatoidea</taxon>
        <taxon>Schistosomatidae</taxon>
        <taxon>Schistosoma</taxon>
    </lineage>
</organism>